<dbReference type="EMBL" id="JABXBU010001863">
    <property type="protein sequence ID" value="KAF8782049.1"/>
    <property type="molecule type" value="Genomic_DNA"/>
</dbReference>
<organism evidence="1 2">
    <name type="scientific">Argiope bruennichi</name>
    <name type="common">Wasp spider</name>
    <name type="synonym">Aranea bruennichi</name>
    <dbReference type="NCBI Taxonomy" id="94029"/>
    <lineage>
        <taxon>Eukaryota</taxon>
        <taxon>Metazoa</taxon>
        <taxon>Ecdysozoa</taxon>
        <taxon>Arthropoda</taxon>
        <taxon>Chelicerata</taxon>
        <taxon>Arachnida</taxon>
        <taxon>Araneae</taxon>
        <taxon>Araneomorphae</taxon>
        <taxon>Entelegynae</taxon>
        <taxon>Araneoidea</taxon>
        <taxon>Araneidae</taxon>
        <taxon>Argiope</taxon>
    </lineage>
</organism>
<evidence type="ECO:0000313" key="2">
    <source>
        <dbReference type="Proteomes" id="UP000807504"/>
    </source>
</evidence>
<dbReference type="AlphaFoldDB" id="A0A8T0EZ72"/>
<reference evidence="1" key="2">
    <citation type="submission" date="2020-06" db="EMBL/GenBank/DDBJ databases">
        <authorList>
            <person name="Sheffer M."/>
        </authorList>
    </citation>
    <scope>NUCLEOTIDE SEQUENCE</scope>
</reference>
<protein>
    <submittedName>
        <fullName evidence="1">Uncharacterized protein</fullName>
    </submittedName>
</protein>
<gene>
    <name evidence="1" type="ORF">HNY73_012382</name>
</gene>
<comment type="caution">
    <text evidence="1">The sequence shown here is derived from an EMBL/GenBank/DDBJ whole genome shotgun (WGS) entry which is preliminary data.</text>
</comment>
<accession>A0A8T0EZ72</accession>
<evidence type="ECO:0000313" key="1">
    <source>
        <dbReference type="EMBL" id="KAF8782049.1"/>
    </source>
</evidence>
<keyword evidence="2" id="KW-1185">Reference proteome</keyword>
<reference evidence="1" key="1">
    <citation type="journal article" date="2020" name="bioRxiv">
        <title>Chromosome-level reference genome of the European wasp spider Argiope bruennichi: a resource for studies on range expansion and evolutionary adaptation.</title>
        <authorList>
            <person name="Sheffer M.M."/>
            <person name="Hoppe A."/>
            <person name="Krehenwinkel H."/>
            <person name="Uhl G."/>
            <person name="Kuss A.W."/>
            <person name="Jensen L."/>
            <person name="Jensen C."/>
            <person name="Gillespie R.G."/>
            <person name="Hoff K.J."/>
            <person name="Prost S."/>
        </authorList>
    </citation>
    <scope>NUCLEOTIDE SEQUENCE</scope>
</reference>
<sequence>MRVWCNEVVIEALEIDEISRAPIHVPDQRVYAEMKARRLELTFNYLAQNSLWWHGPPWMSQPNVFWPSKVEIENPLKIWMM</sequence>
<dbReference type="Proteomes" id="UP000807504">
    <property type="component" value="Unassembled WGS sequence"/>
</dbReference>
<proteinExistence type="predicted"/>
<name>A0A8T0EZ72_ARGBR</name>